<evidence type="ECO:0000313" key="1">
    <source>
        <dbReference type="EMBL" id="PCR99100.1"/>
    </source>
</evidence>
<dbReference type="STRING" id="1291764.GCA_001311235_02993"/>
<gene>
    <name evidence="1" type="ORF">RT41_GL000483</name>
</gene>
<dbReference type="EMBL" id="JXJU01000012">
    <property type="protein sequence ID" value="PCR99100.1"/>
    <property type="molecule type" value="Genomic_DNA"/>
</dbReference>
<dbReference type="Proteomes" id="UP000218181">
    <property type="component" value="Unassembled WGS sequence"/>
</dbReference>
<name>A0A2A5RJ23_9LACT</name>
<accession>A0A2A5RJ23</accession>
<comment type="caution">
    <text evidence="1">The sequence shown here is derived from an EMBL/GenBank/DDBJ whole genome shotgun (WGS) entry which is preliminary data.</text>
</comment>
<evidence type="ECO:0000313" key="2">
    <source>
        <dbReference type="Proteomes" id="UP000218181"/>
    </source>
</evidence>
<organism evidence="1 2">
    <name type="scientific">Lactococcus fujiensis JCM 16395</name>
    <dbReference type="NCBI Taxonomy" id="1291764"/>
    <lineage>
        <taxon>Bacteria</taxon>
        <taxon>Bacillati</taxon>
        <taxon>Bacillota</taxon>
        <taxon>Bacilli</taxon>
        <taxon>Lactobacillales</taxon>
        <taxon>Streptococcaceae</taxon>
        <taxon>Lactococcus</taxon>
    </lineage>
</organism>
<keyword evidence="2" id="KW-1185">Reference proteome</keyword>
<protein>
    <submittedName>
        <fullName evidence="1">Uncharacterized protein</fullName>
    </submittedName>
</protein>
<reference evidence="1 2" key="1">
    <citation type="submission" date="2014-12" db="EMBL/GenBank/DDBJ databases">
        <title>Draft genome sequences of 10 type strains of Lactococcus.</title>
        <authorList>
            <person name="Sun Z."/>
            <person name="Zhong Z."/>
            <person name="Liu W."/>
            <person name="Zhang W."/>
            <person name="Zhang H."/>
        </authorList>
    </citation>
    <scope>NUCLEOTIDE SEQUENCE [LARGE SCALE GENOMIC DNA]</scope>
    <source>
        <strain evidence="1 2">JCM 16395</strain>
    </source>
</reference>
<dbReference type="AlphaFoldDB" id="A0A2A5RJ23"/>
<proteinExistence type="predicted"/>
<sequence length="102" mass="11815">MSYLKKEFGNSTLWELEGSPFGSSTNNNYNLYLKLSKVEPTTTQKFEEIDQKMSPLLKKMLSIMKQNGIKKPKIRLIIVDLNRNALKGTEHIQTVFDYTLDK</sequence>